<evidence type="ECO:0000256" key="1">
    <source>
        <dbReference type="SAM" id="Coils"/>
    </source>
</evidence>
<name>A0A840G4Z4_RHOTE</name>
<keyword evidence="3" id="KW-1185">Reference proteome</keyword>
<keyword evidence="2" id="KW-0132">Cell division</keyword>
<gene>
    <name evidence="2" type="ORF">GGD90_000768</name>
</gene>
<dbReference type="GO" id="GO:0051301">
    <property type="term" value="P:cell division"/>
    <property type="evidence" value="ECO:0007669"/>
    <property type="project" value="UniProtKB-KW"/>
</dbReference>
<organism evidence="2 3">
    <name type="scientific">Rhodocyclus tenuis</name>
    <name type="common">Rhodospirillum tenue</name>
    <dbReference type="NCBI Taxonomy" id="1066"/>
    <lineage>
        <taxon>Bacteria</taxon>
        <taxon>Pseudomonadati</taxon>
        <taxon>Pseudomonadota</taxon>
        <taxon>Betaproteobacteria</taxon>
        <taxon>Rhodocyclales</taxon>
        <taxon>Rhodocyclaceae</taxon>
        <taxon>Rhodocyclus</taxon>
    </lineage>
</organism>
<sequence>MVNELNALESKIAQVAALCRSLRAENSELRLQLSAAEADRVRAIQRMDLARERIEALALQLPGSAEDAADPACTD</sequence>
<dbReference type="AlphaFoldDB" id="A0A840G4Z4"/>
<dbReference type="OrthoDB" id="9135331at2"/>
<dbReference type="EMBL" id="JACIGE010000002">
    <property type="protein sequence ID" value="MBB4246411.1"/>
    <property type="molecule type" value="Genomic_DNA"/>
</dbReference>
<dbReference type="Proteomes" id="UP000587070">
    <property type="component" value="Unassembled WGS sequence"/>
</dbReference>
<evidence type="ECO:0000313" key="2">
    <source>
        <dbReference type="EMBL" id="MBB4246411.1"/>
    </source>
</evidence>
<dbReference type="RefSeq" id="WP_153115952.1">
    <property type="nucleotide sequence ID" value="NZ_JACIGE010000002.1"/>
</dbReference>
<accession>A0A840G4Z4</accession>
<keyword evidence="2" id="KW-0131">Cell cycle</keyword>
<comment type="caution">
    <text evidence="2">The sequence shown here is derived from an EMBL/GenBank/DDBJ whole genome shotgun (WGS) entry which is preliminary data.</text>
</comment>
<keyword evidence="1" id="KW-0175">Coiled coil</keyword>
<proteinExistence type="predicted"/>
<feature type="coiled-coil region" evidence="1">
    <location>
        <begin position="5"/>
        <end position="53"/>
    </location>
</feature>
<reference evidence="2 3" key="1">
    <citation type="submission" date="2020-08" db="EMBL/GenBank/DDBJ databases">
        <title>Genome sequencing of Purple Non-Sulfur Bacteria from various extreme environments.</title>
        <authorList>
            <person name="Mayer M."/>
        </authorList>
    </citation>
    <scope>NUCLEOTIDE SEQUENCE [LARGE SCALE GENOMIC DNA]</scope>
    <source>
        <strain evidence="2 3">2761</strain>
    </source>
</reference>
<protein>
    <submittedName>
        <fullName evidence="2">Cell division protein ZapB</fullName>
    </submittedName>
</protein>
<evidence type="ECO:0000313" key="3">
    <source>
        <dbReference type="Proteomes" id="UP000587070"/>
    </source>
</evidence>